<protein>
    <submittedName>
        <fullName evidence="1">Zinc finger MYM-type protein 6-like</fullName>
    </submittedName>
</protein>
<organism evidence="1 2">
    <name type="scientific">Huso huso</name>
    <name type="common">Beluga</name>
    <name type="synonym">Acipenser huso</name>
    <dbReference type="NCBI Taxonomy" id="61971"/>
    <lineage>
        <taxon>Eukaryota</taxon>
        <taxon>Metazoa</taxon>
        <taxon>Chordata</taxon>
        <taxon>Craniata</taxon>
        <taxon>Vertebrata</taxon>
        <taxon>Euteleostomi</taxon>
        <taxon>Actinopterygii</taxon>
        <taxon>Chondrostei</taxon>
        <taxon>Acipenseriformes</taxon>
        <taxon>Acipenseridae</taxon>
        <taxon>Huso</taxon>
    </lineage>
</organism>
<reference evidence="1 2" key="1">
    <citation type="submission" date="2021-05" db="EMBL/GenBank/DDBJ databases">
        <authorList>
            <person name="Zahm M."/>
            <person name="Klopp C."/>
            <person name="Cabau C."/>
            <person name="Kuhl H."/>
            <person name="Suciu R."/>
            <person name="Ciorpac M."/>
            <person name="Holostenco D."/>
            <person name="Gessner J."/>
            <person name="Wuertz S."/>
            <person name="Hohne C."/>
            <person name="Stock M."/>
            <person name="Gislard M."/>
            <person name="Lluch J."/>
            <person name="Milhes M."/>
            <person name="Lampietro C."/>
            <person name="Lopez Roques C."/>
            <person name="Donnadieu C."/>
            <person name="Du K."/>
            <person name="Schartl M."/>
            <person name="Guiguen Y."/>
        </authorList>
    </citation>
    <scope>NUCLEOTIDE SEQUENCE [LARGE SCALE GENOMIC DNA]</scope>
    <source>
        <strain evidence="1">Hh-F2</strain>
        <tissue evidence="1">Blood</tissue>
    </source>
</reference>
<dbReference type="EMBL" id="JAHFZB010000008">
    <property type="protein sequence ID" value="KAK6486769.1"/>
    <property type="molecule type" value="Genomic_DNA"/>
</dbReference>
<comment type="caution">
    <text evidence="1">The sequence shown here is derived from an EMBL/GenBank/DDBJ whole genome shotgun (WGS) entry which is preliminary data.</text>
</comment>
<proteinExistence type="predicted"/>
<keyword evidence="2" id="KW-1185">Reference proteome</keyword>
<dbReference type="Proteomes" id="UP001369086">
    <property type="component" value="Unassembled WGS sequence"/>
</dbReference>
<gene>
    <name evidence="1" type="ORF">HHUSO_G10441</name>
</gene>
<evidence type="ECO:0000313" key="2">
    <source>
        <dbReference type="Proteomes" id="UP001369086"/>
    </source>
</evidence>
<name>A0ABR0ZPQ7_HUSHU</name>
<dbReference type="PANTHER" id="PTHR37162">
    <property type="entry name" value="HAT FAMILY DIMERISATION DOMAINCONTAINING PROTEIN-RELATED"/>
    <property type="match status" value="1"/>
</dbReference>
<dbReference type="PANTHER" id="PTHR37162:SF10">
    <property type="entry name" value="DUF4371 DOMAIN-CONTAINING PROTEIN"/>
    <property type="match status" value="1"/>
</dbReference>
<evidence type="ECO:0000313" key="1">
    <source>
        <dbReference type="EMBL" id="KAK6486769.1"/>
    </source>
</evidence>
<accession>A0ABR0ZPQ7</accession>
<sequence length="126" mass="14202">MENNSVHVQGCPCHLIHIAERLPARIDELLIDIYYYLDKSGKRHKQLKQCQDLCGTEARKILKHVNTRWLSLGKCIDRLLQQWPALVEFCKVNKGPVVTSSELFNDTGSVKLKAGKVSSATNQGTI</sequence>